<organism evidence="1">
    <name type="scientific">hydrothermal vent metagenome</name>
    <dbReference type="NCBI Taxonomy" id="652676"/>
    <lineage>
        <taxon>unclassified sequences</taxon>
        <taxon>metagenomes</taxon>
        <taxon>ecological metagenomes</taxon>
    </lineage>
</organism>
<name>A0A3B0V671_9ZZZZ</name>
<dbReference type="EMBL" id="UOES01000256">
    <property type="protein sequence ID" value="VAW27534.1"/>
    <property type="molecule type" value="Genomic_DNA"/>
</dbReference>
<protein>
    <submittedName>
        <fullName evidence="1">Uncharacterized protein</fullName>
    </submittedName>
</protein>
<evidence type="ECO:0000313" key="1">
    <source>
        <dbReference type="EMBL" id="VAW27534.1"/>
    </source>
</evidence>
<sequence length="42" mass="4817">MPVYNIRLLSIPVDPKNVISDNKDNGKHEKGNMKYENLMSNV</sequence>
<reference evidence="1" key="1">
    <citation type="submission" date="2018-06" db="EMBL/GenBank/DDBJ databases">
        <authorList>
            <person name="Zhirakovskaya E."/>
        </authorList>
    </citation>
    <scope>NUCLEOTIDE SEQUENCE</scope>
</reference>
<proteinExistence type="predicted"/>
<gene>
    <name evidence="1" type="ORF">MNBD_BACTEROID06-1453</name>
</gene>
<accession>A0A3B0V671</accession>
<dbReference type="AlphaFoldDB" id="A0A3B0V671"/>